<dbReference type="EMBL" id="LRDB01000050">
    <property type="protein sequence ID" value="KYG72982.1"/>
    <property type="molecule type" value="Genomic_DNA"/>
</dbReference>
<keyword evidence="3" id="KW-1185">Reference proteome</keyword>
<dbReference type="InterPro" id="IPR003961">
    <property type="entry name" value="FN3_dom"/>
</dbReference>
<dbReference type="Proteomes" id="UP000075615">
    <property type="component" value="Unassembled WGS sequence"/>
</dbReference>
<dbReference type="InterPro" id="IPR036116">
    <property type="entry name" value="FN3_sf"/>
</dbReference>
<protein>
    <recommendedName>
        <fullName evidence="1">Fibronectin type-III domain-containing protein</fullName>
    </recommendedName>
</protein>
<dbReference type="InterPro" id="IPR013783">
    <property type="entry name" value="Ig-like_fold"/>
</dbReference>
<sequence>MFHISLSKYKMIDKKSSTLKVLSFTFLITLLFSINACKSDDNDDSALVAAPTVSAATEITATTFNVSWTEVAGVDMYLLDVSPEAFFSPKVTDFDKKELTETSVTVTGLTAKTKYYYRVYAKKGTTYSLASSVKSTTTIE</sequence>
<dbReference type="SUPFAM" id="SSF49265">
    <property type="entry name" value="Fibronectin type III"/>
    <property type="match status" value="1"/>
</dbReference>
<evidence type="ECO:0000313" key="2">
    <source>
        <dbReference type="EMBL" id="KYG72982.1"/>
    </source>
</evidence>
<gene>
    <name evidence="2" type="ORF">AWN68_09810</name>
</gene>
<comment type="caution">
    <text evidence="2">The sequence shown here is derived from an EMBL/GenBank/DDBJ whole genome shotgun (WGS) entry which is preliminary data.</text>
</comment>
<dbReference type="CDD" id="cd00063">
    <property type="entry name" value="FN3"/>
    <property type="match status" value="1"/>
</dbReference>
<dbReference type="PROSITE" id="PS50853">
    <property type="entry name" value="FN3"/>
    <property type="match status" value="1"/>
</dbReference>
<dbReference type="AlphaFoldDB" id="A0A150X315"/>
<dbReference type="STRING" id="296218.AWN68_09810"/>
<proteinExistence type="predicted"/>
<dbReference type="Pfam" id="PF00041">
    <property type="entry name" value="fn3"/>
    <property type="match status" value="1"/>
</dbReference>
<accession>A0A150X315</accession>
<organism evidence="2 3">
    <name type="scientific">Roseivirga echinicomitans</name>
    <dbReference type="NCBI Taxonomy" id="296218"/>
    <lineage>
        <taxon>Bacteria</taxon>
        <taxon>Pseudomonadati</taxon>
        <taxon>Bacteroidota</taxon>
        <taxon>Cytophagia</taxon>
        <taxon>Cytophagales</taxon>
        <taxon>Roseivirgaceae</taxon>
        <taxon>Roseivirga</taxon>
    </lineage>
</organism>
<evidence type="ECO:0000259" key="1">
    <source>
        <dbReference type="PROSITE" id="PS50853"/>
    </source>
</evidence>
<dbReference type="Gene3D" id="2.60.40.10">
    <property type="entry name" value="Immunoglobulins"/>
    <property type="match status" value="1"/>
</dbReference>
<name>A0A150X315_9BACT</name>
<dbReference type="SMART" id="SM00060">
    <property type="entry name" value="FN3"/>
    <property type="match status" value="1"/>
</dbReference>
<feature type="domain" description="Fibronectin type-III" evidence="1">
    <location>
        <begin position="50"/>
        <end position="140"/>
    </location>
</feature>
<evidence type="ECO:0000313" key="3">
    <source>
        <dbReference type="Proteomes" id="UP000075615"/>
    </source>
</evidence>
<reference evidence="2 3" key="1">
    <citation type="submission" date="2016-01" db="EMBL/GenBank/DDBJ databases">
        <title>Genome sequencing of Roseivirga echinicomitans KMM 6058.</title>
        <authorList>
            <person name="Selvaratnam C."/>
            <person name="Thevarajoo S."/>
            <person name="Goh K.M."/>
            <person name="Ee R."/>
            <person name="Chan K.-G."/>
            <person name="Chong C.S."/>
        </authorList>
    </citation>
    <scope>NUCLEOTIDE SEQUENCE [LARGE SCALE GENOMIC DNA]</scope>
    <source>
        <strain evidence="2 3">KMM 6058</strain>
    </source>
</reference>